<dbReference type="InterPro" id="IPR006775">
    <property type="entry name" value="GH116_catalytic"/>
</dbReference>
<dbReference type="Proteomes" id="UP001324993">
    <property type="component" value="Chromosome"/>
</dbReference>
<sequence length="939" mass="103928">MSVDHYPLKTTGDSSAQSSSMTAISRRKFIQAGGLSSALLLIGRLPVMAGPFTAKDFEQLIPADKKLSANWIAALTKRGAAEVFSGEELKYIGMPIGGIGCGQLYLAGDGRLWHWDIFKSNYKREKHEMKMSAMTMGGHYPHPVAVGEEYTHQNGEQVAQGFAIRVQSGEQSFVRSLDGKGFPGVTFRGEYPVGRVTYRDSDFPAKVQLEAFSPFIPLRTKDSALPATTMRYTVTNTSDAKLKVDLGGYLQNAVCPYTVEAAFGQRRNQLQQSPLRTSVLSTVAGSQAITKEHGYGSSALTILSDANVRVSAAPSIGKPQDAKQLFTELDQADTAAVTRPLDELLVGGMMASIELAPGESQVITCLVTWYFPYHQRREGHVGQTFGNRHYLPWFKSAGEVAEYIAGKSEELIDGTLLWNRTWYDSSLPYWLLDRSMIALDCLATQTFHWFDDGRPWAWEGVDCCEGTCTHVFHYAQAMGRIFPELERSLREKTDYGQAFIEETGGIGYRGHSRQKVAEDGQAGTILRVYREHQMSADDAFLKRLWPRVKQSIEYLMTKDPDEDGIMTGAQENTLDAAWTGKFAWMSSMYLGALAAGEAMAIEVGDDAFANKCRKILDQGYQNIVSDLFDGEYFIHKPGPPVGKGFNTNVGCHIDQVLGQSWMHQVGLGRVIPKKETVSALESIWKYNFAPDAGSYALKHREIEEAFRWYAMEGEAGLLMTTWPKGGAKDAIPGDTLRSVENPEMWTGPGGYFNECMNGFEYQVAWHMVAEAAPDSSLLEKGLAIMKAVHDRYGAAKRNPYNEIECGDHYARSMASYGIFLTVCGFTYHGPKGAIGFNPKIHPENFKAPFTAAEGWGTYRQQLSADTMHAQLKLNWGSLSMKTLQLVPRGLRPQKVEVSYRGGAIAAVLKQVNDQCIIELEQLITLATDTVLDVKLLAES</sequence>
<gene>
    <name evidence="3" type="ORF">SH580_02760</name>
</gene>
<dbReference type="PROSITE" id="PS51318">
    <property type="entry name" value="TAT"/>
    <property type="match status" value="1"/>
</dbReference>
<dbReference type="InterPro" id="IPR012341">
    <property type="entry name" value="6hp_glycosidase-like_sf"/>
</dbReference>
<dbReference type="SUPFAM" id="SSF48208">
    <property type="entry name" value="Six-hairpin glycosidases"/>
    <property type="match status" value="1"/>
</dbReference>
<keyword evidence="3" id="KW-0378">Hydrolase</keyword>
<proteinExistence type="predicted"/>
<dbReference type="RefSeq" id="WP_319833481.1">
    <property type="nucleotide sequence ID" value="NZ_CP138858.1"/>
</dbReference>
<name>A0ABZ0RNE7_9BACT</name>
<dbReference type="PANTHER" id="PTHR12654:SF4">
    <property type="entry name" value="PB1 DOMAIN-CONTAINING PROTEIN"/>
    <property type="match status" value="1"/>
</dbReference>
<dbReference type="GO" id="GO:0016798">
    <property type="term" value="F:hydrolase activity, acting on glycosyl bonds"/>
    <property type="evidence" value="ECO:0007669"/>
    <property type="project" value="UniProtKB-KW"/>
</dbReference>
<dbReference type="EC" id="3.2.1.-" evidence="3"/>
<feature type="domain" description="Glycosyl-hydrolase family 116 catalytic region" evidence="1">
    <location>
        <begin position="518"/>
        <end position="817"/>
    </location>
</feature>
<protein>
    <submittedName>
        <fullName evidence="3">GH116 family glycosyl-hydrolase</fullName>
        <ecNumber evidence="3">3.2.1.-</ecNumber>
    </submittedName>
</protein>
<accession>A0ABZ0RNE7</accession>
<keyword evidence="4" id="KW-1185">Reference proteome</keyword>
<dbReference type="InterPro" id="IPR008928">
    <property type="entry name" value="6-hairpin_glycosidase_sf"/>
</dbReference>
<dbReference type="InterPro" id="IPR024462">
    <property type="entry name" value="GH116_N"/>
</dbReference>
<dbReference type="InterPro" id="IPR006311">
    <property type="entry name" value="TAT_signal"/>
</dbReference>
<organism evidence="3 4">
    <name type="scientific">Coraliomargarita algicola</name>
    <dbReference type="NCBI Taxonomy" id="3092156"/>
    <lineage>
        <taxon>Bacteria</taxon>
        <taxon>Pseudomonadati</taxon>
        <taxon>Verrucomicrobiota</taxon>
        <taxon>Opitutia</taxon>
        <taxon>Puniceicoccales</taxon>
        <taxon>Coraliomargaritaceae</taxon>
        <taxon>Coraliomargarita</taxon>
    </lineage>
</organism>
<dbReference type="Pfam" id="PF12215">
    <property type="entry name" value="Glyco_hydr_116N"/>
    <property type="match status" value="1"/>
</dbReference>
<evidence type="ECO:0000259" key="1">
    <source>
        <dbReference type="Pfam" id="PF04685"/>
    </source>
</evidence>
<dbReference type="EMBL" id="CP138858">
    <property type="protein sequence ID" value="WPJ96623.1"/>
    <property type="molecule type" value="Genomic_DNA"/>
</dbReference>
<evidence type="ECO:0000313" key="4">
    <source>
        <dbReference type="Proteomes" id="UP001324993"/>
    </source>
</evidence>
<feature type="domain" description="Glycosyl-hydrolase family 116 N-terminal" evidence="2">
    <location>
        <begin position="93"/>
        <end position="407"/>
    </location>
</feature>
<reference evidence="3 4" key="1">
    <citation type="submission" date="2023-11" db="EMBL/GenBank/DDBJ databases">
        <title>Coraliomargarita sp. nov., isolated from marine algae.</title>
        <authorList>
            <person name="Lee J.K."/>
            <person name="Baek J.H."/>
            <person name="Kim J.M."/>
            <person name="Choi D.G."/>
            <person name="Jeon C.O."/>
        </authorList>
    </citation>
    <scope>NUCLEOTIDE SEQUENCE [LARGE SCALE GENOMIC DNA]</scope>
    <source>
        <strain evidence="3 4">J2-16</strain>
    </source>
</reference>
<evidence type="ECO:0000313" key="3">
    <source>
        <dbReference type="EMBL" id="WPJ96623.1"/>
    </source>
</evidence>
<keyword evidence="3" id="KW-0326">Glycosidase</keyword>
<dbReference type="Gene3D" id="1.50.10.10">
    <property type="match status" value="1"/>
</dbReference>
<evidence type="ECO:0000259" key="2">
    <source>
        <dbReference type="Pfam" id="PF12215"/>
    </source>
</evidence>
<dbReference type="PANTHER" id="PTHR12654">
    <property type="entry name" value="BILE ACID BETA-GLUCOSIDASE-RELATED"/>
    <property type="match status" value="1"/>
</dbReference>
<dbReference type="InterPro" id="IPR052566">
    <property type="entry name" value="Non-lysos_glucosylceramidase"/>
</dbReference>
<dbReference type="Pfam" id="PF04685">
    <property type="entry name" value="DUF608"/>
    <property type="match status" value="1"/>
</dbReference>